<dbReference type="OrthoDB" id="3254241at2759"/>
<evidence type="ECO:0000313" key="3">
    <source>
        <dbReference type="Proteomes" id="UP000565441"/>
    </source>
</evidence>
<evidence type="ECO:0000256" key="1">
    <source>
        <dbReference type="SAM" id="MobiDB-lite"/>
    </source>
</evidence>
<accession>A0A8H5LYW7</accession>
<organism evidence="2 3">
    <name type="scientific">Tricholomella constricta</name>
    <dbReference type="NCBI Taxonomy" id="117010"/>
    <lineage>
        <taxon>Eukaryota</taxon>
        <taxon>Fungi</taxon>
        <taxon>Dikarya</taxon>
        <taxon>Basidiomycota</taxon>
        <taxon>Agaricomycotina</taxon>
        <taxon>Agaricomycetes</taxon>
        <taxon>Agaricomycetidae</taxon>
        <taxon>Agaricales</taxon>
        <taxon>Tricholomatineae</taxon>
        <taxon>Lyophyllaceae</taxon>
        <taxon>Tricholomella</taxon>
    </lineage>
</organism>
<protein>
    <submittedName>
        <fullName evidence="2">Uncharacterized protein</fullName>
    </submittedName>
</protein>
<feature type="region of interest" description="Disordered" evidence="1">
    <location>
        <begin position="136"/>
        <end position="171"/>
    </location>
</feature>
<dbReference type="EMBL" id="JAACJP010000036">
    <property type="protein sequence ID" value="KAF5374469.1"/>
    <property type="molecule type" value="Genomic_DNA"/>
</dbReference>
<keyword evidence="3" id="KW-1185">Reference proteome</keyword>
<dbReference type="Proteomes" id="UP000565441">
    <property type="component" value="Unassembled WGS sequence"/>
</dbReference>
<dbReference type="AlphaFoldDB" id="A0A8H5LYW7"/>
<sequence length="416" mass="46700">MEFLSVATAVYGLAKATAEWLDEHTEKEATVQQISTTISQIQTILFPFQSVHNDTTSHAHAEPQVLSCISSIGQSLRRTQEHLEEWERKPSSKVLAFISPLTVVSQLRDDDRELHQQLVVLIAAISILGYIGNHHPNHGDRPSAPLPYTPRISSPPTKHLDPSKTSSPPHAASDVQRFWNEYVGEKVSLVSTDDFFARLDLYLGYSANDRAKRVLKRRLDEFGAISPLNLERVVGKGSLRACVERLSESNPPMSHSILFELTPAIGTSSRRRMPLLLWIDDHPENNKHERIYARTLGINTIQFASTTAAQSFIKRSTRLLRQASADATVRLISDNSRRNSSVWPFPRPGEGMLRFLRRRSLAIPVLVYTGRTVRATRYVARYERAGSSVSAAVCFEFIRALAEGRTDDLEGLGYMM</sequence>
<proteinExistence type="predicted"/>
<reference evidence="2 3" key="1">
    <citation type="journal article" date="2020" name="ISME J.">
        <title>Uncovering the hidden diversity of litter-decomposition mechanisms in mushroom-forming fungi.</title>
        <authorList>
            <person name="Floudas D."/>
            <person name="Bentzer J."/>
            <person name="Ahren D."/>
            <person name="Johansson T."/>
            <person name="Persson P."/>
            <person name="Tunlid A."/>
        </authorList>
    </citation>
    <scope>NUCLEOTIDE SEQUENCE [LARGE SCALE GENOMIC DNA]</scope>
    <source>
        <strain evidence="2 3">CBS 661.87</strain>
    </source>
</reference>
<comment type="caution">
    <text evidence="2">The sequence shown here is derived from an EMBL/GenBank/DDBJ whole genome shotgun (WGS) entry which is preliminary data.</text>
</comment>
<evidence type="ECO:0000313" key="2">
    <source>
        <dbReference type="EMBL" id="KAF5374469.1"/>
    </source>
</evidence>
<name>A0A8H5LYW7_9AGAR</name>
<gene>
    <name evidence="2" type="ORF">D9615_009029</name>
</gene>